<name>A0A8S5P9F1_9CAUD</name>
<dbReference type="EMBL" id="BK015374">
    <property type="protein sequence ID" value="DAE03815.1"/>
    <property type="molecule type" value="Genomic_DNA"/>
</dbReference>
<accession>A0A8S5P9F1</accession>
<evidence type="ECO:0000313" key="1">
    <source>
        <dbReference type="EMBL" id="DAE03815.1"/>
    </source>
</evidence>
<reference evidence="1" key="1">
    <citation type="journal article" date="2021" name="Proc. Natl. Acad. Sci. U.S.A.">
        <title>A Catalog of Tens of Thousands of Viruses from Human Metagenomes Reveals Hidden Associations with Chronic Diseases.</title>
        <authorList>
            <person name="Tisza M.J."/>
            <person name="Buck C.B."/>
        </authorList>
    </citation>
    <scope>NUCLEOTIDE SEQUENCE</scope>
    <source>
        <strain evidence="1">Ct2Pw37</strain>
    </source>
</reference>
<sequence length="42" mass="5178">MTLSKLLKLYKHYKINYDFQLSKKRYSELEEEIAHEGEWLSD</sequence>
<proteinExistence type="predicted"/>
<organism evidence="1">
    <name type="scientific">Myoviridae sp. ct2Pw37</name>
    <dbReference type="NCBI Taxonomy" id="2825021"/>
    <lineage>
        <taxon>Viruses</taxon>
        <taxon>Duplodnaviria</taxon>
        <taxon>Heunggongvirae</taxon>
        <taxon>Uroviricota</taxon>
        <taxon>Caudoviricetes</taxon>
    </lineage>
</organism>
<protein>
    <submittedName>
        <fullName evidence="1">Uncharacterized protein</fullName>
    </submittedName>
</protein>